<keyword evidence="2" id="KW-1185">Reference proteome</keyword>
<reference evidence="3" key="1">
    <citation type="submission" date="2024-02" db="UniProtKB">
        <authorList>
            <consortium name="WormBaseParasite"/>
        </authorList>
    </citation>
    <scope>IDENTIFICATION</scope>
</reference>
<keyword evidence="1" id="KW-1133">Transmembrane helix</keyword>
<dbReference type="Proteomes" id="UP000887575">
    <property type="component" value="Unassembled WGS sequence"/>
</dbReference>
<name>A0AAF3ELE1_9BILA</name>
<protein>
    <submittedName>
        <fullName evidence="3">Uncharacterized protein</fullName>
    </submittedName>
</protein>
<evidence type="ECO:0000256" key="1">
    <source>
        <dbReference type="SAM" id="Phobius"/>
    </source>
</evidence>
<proteinExistence type="predicted"/>
<accession>A0AAF3ELE1</accession>
<sequence>MGVLPQEIIKTDVINDEIFINSTYSFSAKQWTREQIVTAVSFAYVVISILMVLLWSAYLCFDGRKAPRRDTRVIHMLAQRTVFRL</sequence>
<organism evidence="2 3">
    <name type="scientific">Mesorhabditis belari</name>
    <dbReference type="NCBI Taxonomy" id="2138241"/>
    <lineage>
        <taxon>Eukaryota</taxon>
        <taxon>Metazoa</taxon>
        <taxon>Ecdysozoa</taxon>
        <taxon>Nematoda</taxon>
        <taxon>Chromadorea</taxon>
        <taxon>Rhabditida</taxon>
        <taxon>Rhabditina</taxon>
        <taxon>Rhabditomorpha</taxon>
        <taxon>Rhabditoidea</taxon>
        <taxon>Rhabditidae</taxon>
        <taxon>Mesorhabditinae</taxon>
        <taxon>Mesorhabditis</taxon>
    </lineage>
</organism>
<dbReference type="AlphaFoldDB" id="A0AAF3ELE1"/>
<keyword evidence="1" id="KW-0472">Membrane</keyword>
<evidence type="ECO:0000313" key="2">
    <source>
        <dbReference type="Proteomes" id="UP000887575"/>
    </source>
</evidence>
<evidence type="ECO:0000313" key="3">
    <source>
        <dbReference type="WBParaSite" id="MBELARI_LOCUS14857"/>
    </source>
</evidence>
<keyword evidence="1" id="KW-0812">Transmembrane</keyword>
<feature type="transmembrane region" description="Helical" evidence="1">
    <location>
        <begin position="36"/>
        <end position="61"/>
    </location>
</feature>
<dbReference type="WBParaSite" id="MBELARI_LOCUS14857">
    <property type="protein sequence ID" value="MBELARI_LOCUS14857"/>
    <property type="gene ID" value="MBELARI_LOCUS14857"/>
</dbReference>